<sequence length="618" mass="68964">MADEETAAATTATIGEEAVAAVAACRGGGSDRTLRWSWSPATDAKPELTAEQRAMESKKRADRRGRRSTEEGGRRRGGAGAGGASPPTPNRRRTVSCKSAAHALYGHAALGRTCSSPHGTGGELGLVRDPAPSSKINWPTVAPFGHGWGAFGAARVPSRDGSPEVGESAGRHLRPLTSTAPQPPSIDTHEGTTACPGSINIEEEPLFVEGLTQAAAAQARARRVSKRTANYTEKEDKVIVQGWLTIGQDALTVLPLPQWALDIINRRCRGFVWKGEEEVNGGHCLLPWKRVCQPTRNGGLGVLNLRFFGTSLRCRWPWLRWSAEPRPWSLVPVEDERESRDLFKAATFVKLGDGRRARFWTDNWLPGGRSVESLLPALFSYARDSGTSVAEALISRRWVRDISGGISLQAMGQYLYLWDVVQETNLMEGQPDKLIWRCSADGVFTVKSAYNLYFMTNTLFACAKPIWRSKAPMKCKFFMWLVVHKRCLTADILEKRGWPHNATCTLCNNANESCTHLFVHCRFSHQVWSKVRDWAKADFPIPNDDFLSSEDWWLQARKKAPKVLRRDFDTVAILVHWRIWKERNARIFQQNFCTIGRVVELIIEDIRAWRAAGCIEAF</sequence>
<comment type="caution">
    <text evidence="3">The sequence shown here is derived from an EMBL/GenBank/DDBJ whole genome shotgun (WGS) entry which is preliminary data.</text>
</comment>
<reference evidence="3" key="1">
    <citation type="submission" date="2023-07" db="EMBL/GenBank/DDBJ databases">
        <title>A chromosome-level genome assembly of Lolium multiflorum.</title>
        <authorList>
            <person name="Chen Y."/>
            <person name="Copetti D."/>
            <person name="Kolliker R."/>
            <person name="Studer B."/>
        </authorList>
    </citation>
    <scope>NUCLEOTIDE SEQUENCE</scope>
    <source>
        <strain evidence="3">02402/16</strain>
        <tissue evidence="3">Leaf</tissue>
    </source>
</reference>
<gene>
    <name evidence="3" type="ORF">QYE76_064118</name>
</gene>
<feature type="region of interest" description="Disordered" evidence="1">
    <location>
        <begin position="156"/>
        <end position="192"/>
    </location>
</feature>
<dbReference type="PANTHER" id="PTHR33116">
    <property type="entry name" value="REVERSE TRANSCRIPTASE ZINC-BINDING DOMAIN-CONTAINING PROTEIN-RELATED-RELATED"/>
    <property type="match status" value="1"/>
</dbReference>
<protein>
    <recommendedName>
        <fullName evidence="2">Reverse transcriptase zinc-binding domain-containing protein</fullName>
    </recommendedName>
</protein>
<dbReference type="Proteomes" id="UP001231189">
    <property type="component" value="Unassembled WGS sequence"/>
</dbReference>
<keyword evidence="4" id="KW-1185">Reference proteome</keyword>
<dbReference type="AlphaFoldDB" id="A0AAD8S721"/>
<proteinExistence type="predicted"/>
<evidence type="ECO:0000259" key="2">
    <source>
        <dbReference type="Pfam" id="PF13966"/>
    </source>
</evidence>
<accession>A0AAD8S721</accession>
<feature type="domain" description="Reverse transcriptase zinc-binding" evidence="2">
    <location>
        <begin position="444"/>
        <end position="528"/>
    </location>
</feature>
<name>A0AAD8S721_LOLMU</name>
<dbReference type="EMBL" id="JAUUTY010000004">
    <property type="protein sequence ID" value="KAK1646313.1"/>
    <property type="molecule type" value="Genomic_DNA"/>
</dbReference>
<dbReference type="InterPro" id="IPR026960">
    <property type="entry name" value="RVT-Znf"/>
</dbReference>
<feature type="compositionally biased region" description="Basic and acidic residues" evidence="1">
    <location>
        <begin position="44"/>
        <end position="59"/>
    </location>
</feature>
<organism evidence="3 4">
    <name type="scientific">Lolium multiflorum</name>
    <name type="common">Italian ryegrass</name>
    <name type="synonym">Lolium perenne subsp. multiflorum</name>
    <dbReference type="NCBI Taxonomy" id="4521"/>
    <lineage>
        <taxon>Eukaryota</taxon>
        <taxon>Viridiplantae</taxon>
        <taxon>Streptophyta</taxon>
        <taxon>Embryophyta</taxon>
        <taxon>Tracheophyta</taxon>
        <taxon>Spermatophyta</taxon>
        <taxon>Magnoliopsida</taxon>
        <taxon>Liliopsida</taxon>
        <taxon>Poales</taxon>
        <taxon>Poaceae</taxon>
        <taxon>BOP clade</taxon>
        <taxon>Pooideae</taxon>
        <taxon>Poodae</taxon>
        <taxon>Poeae</taxon>
        <taxon>Poeae Chloroplast Group 2 (Poeae type)</taxon>
        <taxon>Loliodinae</taxon>
        <taxon>Loliinae</taxon>
        <taxon>Lolium</taxon>
    </lineage>
</organism>
<feature type="region of interest" description="Disordered" evidence="1">
    <location>
        <begin position="26"/>
        <end position="95"/>
    </location>
</feature>
<evidence type="ECO:0000256" key="1">
    <source>
        <dbReference type="SAM" id="MobiDB-lite"/>
    </source>
</evidence>
<evidence type="ECO:0000313" key="3">
    <source>
        <dbReference type="EMBL" id="KAK1646313.1"/>
    </source>
</evidence>
<dbReference type="PANTHER" id="PTHR33116:SF78">
    <property type="entry name" value="OS12G0587133 PROTEIN"/>
    <property type="match status" value="1"/>
</dbReference>
<evidence type="ECO:0000313" key="4">
    <source>
        <dbReference type="Proteomes" id="UP001231189"/>
    </source>
</evidence>
<dbReference type="Pfam" id="PF13966">
    <property type="entry name" value="zf-RVT"/>
    <property type="match status" value="1"/>
</dbReference>